<keyword evidence="2" id="KW-1185">Reference proteome</keyword>
<accession>A0A9J5ZGG2</accession>
<dbReference type="Proteomes" id="UP000824120">
    <property type="component" value="Chromosome 4"/>
</dbReference>
<gene>
    <name evidence="1" type="ORF">H5410_022798</name>
</gene>
<protein>
    <submittedName>
        <fullName evidence="1">Uncharacterized protein</fullName>
    </submittedName>
</protein>
<dbReference type="AlphaFoldDB" id="A0A9J5ZGG2"/>
<proteinExistence type="predicted"/>
<organism evidence="1 2">
    <name type="scientific">Solanum commersonii</name>
    <name type="common">Commerson's wild potato</name>
    <name type="synonym">Commerson's nightshade</name>
    <dbReference type="NCBI Taxonomy" id="4109"/>
    <lineage>
        <taxon>Eukaryota</taxon>
        <taxon>Viridiplantae</taxon>
        <taxon>Streptophyta</taxon>
        <taxon>Embryophyta</taxon>
        <taxon>Tracheophyta</taxon>
        <taxon>Spermatophyta</taxon>
        <taxon>Magnoliopsida</taxon>
        <taxon>eudicotyledons</taxon>
        <taxon>Gunneridae</taxon>
        <taxon>Pentapetalae</taxon>
        <taxon>asterids</taxon>
        <taxon>lamiids</taxon>
        <taxon>Solanales</taxon>
        <taxon>Solanaceae</taxon>
        <taxon>Solanoideae</taxon>
        <taxon>Solaneae</taxon>
        <taxon>Solanum</taxon>
    </lineage>
</organism>
<name>A0A9J5ZGG2_SOLCO</name>
<reference evidence="1 2" key="1">
    <citation type="submission" date="2020-09" db="EMBL/GenBank/DDBJ databases">
        <title>De no assembly of potato wild relative species, Solanum commersonii.</title>
        <authorList>
            <person name="Cho K."/>
        </authorList>
    </citation>
    <scope>NUCLEOTIDE SEQUENCE [LARGE SCALE GENOMIC DNA]</scope>
    <source>
        <strain evidence="1">LZ3.2</strain>
        <tissue evidence="1">Leaf</tissue>
    </source>
</reference>
<evidence type="ECO:0000313" key="1">
    <source>
        <dbReference type="EMBL" id="KAG5611517.1"/>
    </source>
</evidence>
<sequence length="117" mass="13237">MTEKRRTTLLELKDAERLYFLNLLPGFPQYNCKKNFNDWVSKLAWFPPFDWAFIEIGVFGFTISKCDSQRGPLVPLSDSSNMSSSACRILQKQCIFGGSDTGAATFLESPSNLDLKK</sequence>
<dbReference type="EMBL" id="JACXVP010000004">
    <property type="protein sequence ID" value="KAG5611517.1"/>
    <property type="molecule type" value="Genomic_DNA"/>
</dbReference>
<evidence type="ECO:0000313" key="2">
    <source>
        <dbReference type="Proteomes" id="UP000824120"/>
    </source>
</evidence>
<comment type="caution">
    <text evidence="1">The sequence shown here is derived from an EMBL/GenBank/DDBJ whole genome shotgun (WGS) entry which is preliminary data.</text>
</comment>